<name>A0A3D3QZ38_9PLAN</name>
<feature type="compositionally biased region" description="Basic residues" evidence="5">
    <location>
        <begin position="147"/>
        <end position="157"/>
    </location>
</feature>
<protein>
    <recommendedName>
        <fullName evidence="7">Protein kinase domain-containing protein</fullName>
    </recommendedName>
</protein>
<evidence type="ECO:0000259" key="7">
    <source>
        <dbReference type="PROSITE" id="PS50011"/>
    </source>
</evidence>
<evidence type="ECO:0000256" key="1">
    <source>
        <dbReference type="ARBA" id="ARBA00022679"/>
    </source>
</evidence>
<dbReference type="GO" id="GO:0005524">
    <property type="term" value="F:ATP binding"/>
    <property type="evidence" value="ECO:0007669"/>
    <property type="project" value="UniProtKB-KW"/>
</dbReference>
<accession>A0A3D3QZ38</accession>
<keyword evidence="1" id="KW-0808">Transferase</keyword>
<evidence type="ECO:0000313" key="9">
    <source>
        <dbReference type="Proteomes" id="UP000263642"/>
    </source>
</evidence>
<dbReference type="Gene3D" id="1.10.510.10">
    <property type="entry name" value="Transferase(Phosphotransferase) domain 1"/>
    <property type="match status" value="1"/>
</dbReference>
<evidence type="ECO:0000256" key="4">
    <source>
        <dbReference type="ARBA" id="ARBA00022840"/>
    </source>
</evidence>
<dbReference type="SUPFAM" id="SSF56112">
    <property type="entry name" value="Protein kinase-like (PK-like)"/>
    <property type="match status" value="1"/>
</dbReference>
<feature type="transmembrane region" description="Helical" evidence="6">
    <location>
        <begin position="215"/>
        <end position="234"/>
    </location>
</feature>
<keyword evidence="2" id="KW-0547">Nucleotide-binding</keyword>
<dbReference type="Gene3D" id="2.60.120.200">
    <property type="match status" value="1"/>
</dbReference>
<reference evidence="8 9" key="1">
    <citation type="journal article" date="2018" name="Nat. Biotechnol.">
        <title>A standardized bacterial taxonomy based on genome phylogeny substantially revises the tree of life.</title>
        <authorList>
            <person name="Parks D.H."/>
            <person name="Chuvochina M."/>
            <person name="Waite D.W."/>
            <person name="Rinke C."/>
            <person name="Skarshewski A."/>
            <person name="Chaumeil P.A."/>
            <person name="Hugenholtz P."/>
        </authorList>
    </citation>
    <scope>NUCLEOTIDE SEQUENCE [LARGE SCALE GENOMIC DNA]</scope>
    <source>
        <strain evidence="8">UBA9375</strain>
    </source>
</reference>
<gene>
    <name evidence="8" type="ORF">DIT97_01820</name>
</gene>
<dbReference type="Pfam" id="PF00069">
    <property type="entry name" value="Pkinase"/>
    <property type="match status" value="1"/>
</dbReference>
<dbReference type="CDD" id="cd14014">
    <property type="entry name" value="STKc_PknB_like"/>
    <property type="match status" value="1"/>
</dbReference>
<dbReference type="SUPFAM" id="SSF49899">
    <property type="entry name" value="Concanavalin A-like lectins/glucanases"/>
    <property type="match status" value="1"/>
</dbReference>
<dbReference type="PROSITE" id="PS50011">
    <property type="entry name" value="PROTEIN_KINASE_DOM"/>
    <property type="match status" value="1"/>
</dbReference>
<feature type="compositionally biased region" description="Low complexity" evidence="5">
    <location>
        <begin position="197"/>
        <end position="213"/>
    </location>
</feature>
<proteinExistence type="predicted"/>
<dbReference type="SMART" id="SM00220">
    <property type="entry name" value="S_TKc"/>
    <property type="match status" value="1"/>
</dbReference>
<dbReference type="PANTHER" id="PTHR43289:SF6">
    <property type="entry name" value="SERINE_THREONINE-PROTEIN KINASE NEKL-3"/>
    <property type="match status" value="1"/>
</dbReference>
<comment type="caution">
    <text evidence="8">The sequence shown here is derived from an EMBL/GenBank/DDBJ whole genome shotgun (WGS) entry which is preliminary data.</text>
</comment>
<dbReference type="PANTHER" id="PTHR43289">
    <property type="entry name" value="MITOGEN-ACTIVATED PROTEIN KINASE KINASE KINASE 20-RELATED"/>
    <property type="match status" value="1"/>
</dbReference>
<feature type="region of interest" description="Disordered" evidence="5">
    <location>
        <begin position="269"/>
        <end position="295"/>
    </location>
</feature>
<feature type="non-terminal residue" evidence="8">
    <location>
        <position position="1"/>
    </location>
</feature>
<dbReference type="AlphaFoldDB" id="A0A3D3QZ38"/>
<feature type="region of interest" description="Disordered" evidence="5">
    <location>
        <begin position="140"/>
        <end position="178"/>
    </location>
</feature>
<evidence type="ECO:0000313" key="8">
    <source>
        <dbReference type="EMBL" id="HCO21853.1"/>
    </source>
</evidence>
<dbReference type="EMBL" id="DQAY01000013">
    <property type="protein sequence ID" value="HCO21853.1"/>
    <property type="molecule type" value="Genomic_DNA"/>
</dbReference>
<keyword evidence="6" id="KW-0812">Transmembrane</keyword>
<evidence type="ECO:0000256" key="3">
    <source>
        <dbReference type="ARBA" id="ARBA00022777"/>
    </source>
</evidence>
<keyword evidence="6" id="KW-1133">Transmembrane helix</keyword>
<organism evidence="8 9">
    <name type="scientific">Gimesia maris</name>
    <dbReference type="NCBI Taxonomy" id="122"/>
    <lineage>
        <taxon>Bacteria</taxon>
        <taxon>Pseudomonadati</taxon>
        <taxon>Planctomycetota</taxon>
        <taxon>Planctomycetia</taxon>
        <taxon>Planctomycetales</taxon>
        <taxon>Planctomycetaceae</taxon>
        <taxon>Gimesia</taxon>
    </lineage>
</organism>
<feature type="non-terminal residue" evidence="8">
    <location>
        <position position="550"/>
    </location>
</feature>
<dbReference type="GO" id="GO:0004674">
    <property type="term" value="F:protein serine/threonine kinase activity"/>
    <property type="evidence" value="ECO:0007669"/>
    <property type="project" value="TreeGrafter"/>
</dbReference>
<dbReference type="InterPro" id="IPR013320">
    <property type="entry name" value="ConA-like_dom_sf"/>
</dbReference>
<dbReference type="InterPro" id="IPR011009">
    <property type="entry name" value="Kinase-like_dom_sf"/>
</dbReference>
<keyword evidence="4" id="KW-0067">ATP-binding</keyword>
<evidence type="ECO:0000256" key="5">
    <source>
        <dbReference type="SAM" id="MobiDB-lite"/>
    </source>
</evidence>
<evidence type="ECO:0000256" key="6">
    <source>
        <dbReference type="SAM" id="Phobius"/>
    </source>
</evidence>
<feature type="domain" description="Protein kinase" evidence="7">
    <location>
        <begin position="1"/>
        <end position="138"/>
    </location>
</feature>
<evidence type="ECO:0000256" key="2">
    <source>
        <dbReference type="ARBA" id="ARBA00022741"/>
    </source>
</evidence>
<dbReference type="InterPro" id="IPR000719">
    <property type="entry name" value="Prot_kinase_dom"/>
</dbReference>
<sequence length="550" mass="60328">PANIMVDLKGEPVVMDFGLARRSSSDDVQVTQSGAIIGTPAYMAPEQVAGDQTAIDHQADIYALGVIMYELITGEMPFKGNLMSLLQQIALNNPTKPSELRPDIDPRLEAICLKMIAGDREQRYQSMTDVANDLQEVLRNPDEKHKQAQAKNKKKDPKPKSLPTAKEESNPALISIDRTESSVVRMRAKLGKKSLSKGKSTAASKSKSSGPSKKLLIAGGIGGLLLLLGIAYFVRDGKQDVQITQDDPGITNHVDGKTALAAKVVNGQLDGELPDSHSESEPIKNPPPAASNSQRYALSFPEPTSVVEVNAPFRLDEDFTLEAWVTVGDVPPKANEEDPPNQSILDLSSKIILNLHRMQEYKWSFTTTTQFIPGYEYVVYRGRYSNEDLAIRGDRNHIAAVFENGEIRHYVDGKRLDIPNYGPERDPAQGKPPTMVRELTIGNCDMGHCGPFRGLIEGVRYSKGARYKEDFMPPAELTNDSNTEALYLFKEGQGDILKDYSGNGYDGKIVDAKWVKVGEEPIVSSPPPAPTKGSSASVVELLTSDEYEWT</sequence>
<keyword evidence="6" id="KW-0472">Membrane</keyword>
<dbReference type="Pfam" id="PF13385">
    <property type="entry name" value="Laminin_G_3"/>
    <property type="match status" value="1"/>
</dbReference>
<keyword evidence="3" id="KW-0418">Kinase</keyword>
<feature type="region of interest" description="Disordered" evidence="5">
    <location>
        <begin position="190"/>
        <end position="213"/>
    </location>
</feature>
<dbReference type="Proteomes" id="UP000263642">
    <property type="component" value="Unassembled WGS sequence"/>
</dbReference>